<accession>A0A8S4QXB4</accession>
<name>A0A8S4QXB4_9NEOP</name>
<evidence type="ECO:0000313" key="2">
    <source>
        <dbReference type="Proteomes" id="UP000838756"/>
    </source>
</evidence>
<evidence type="ECO:0000313" key="1">
    <source>
        <dbReference type="EMBL" id="CAH2217787.1"/>
    </source>
</evidence>
<keyword evidence="2" id="KW-1185">Reference proteome</keyword>
<comment type="caution">
    <text evidence="1">The sequence shown here is derived from an EMBL/GenBank/DDBJ whole genome shotgun (WGS) entry which is preliminary data.</text>
</comment>
<dbReference type="Proteomes" id="UP000838756">
    <property type="component" value="Unassembled WGS sequence"/>
</dbReference>
<protein>
    <submittedName>
        <fullName evidence="1">Jg21316 protein</fullName>
    </submittedName>
</protein>
<proteinExistence type="predicted"/>
<sequence length="88" mass="9545">MLYIDVNQIEEDDLVQPLCVVGPPRIQRAVHGGGALQQAERHYGDVTAAWSSSSNACSRQCLSSAKVTTSKLCSSRDISITCPPEKRL</sequence>
<reference evidence="1" key="1">
    <citation type="submission" date="2022-03" db="EMBL/GenBank/DDBJ databases">
        <authorList>
            <person name="Lindestad O."/>
        </authorList>
    </citation>
    <scope>NUCLEOTIDE SEQUENCE</scope>
</reference>
<dbReference type="AlphaFoldDB" id="A0A8S4QXB4"/>
<organism evidence="1 2">
    <name type="scientific">Pararge aegeria aegeria</name>
    <dbReference type="NCBI Taxonomy" id="348720"/>
    <lineage>
        <taxon>Eukaryota</taxon>
        <taxon>Metazoa</taxon>
        <taxon>Ecdysozoa</taxon>
        <taxon>Arthropoda</taxon>
        <taxon>Hexapoda</taxon>
        <taxon>Insecta</taxon>
        <taxon>Pterygota</taxon>
        <taxon>Neoptera</taxon>
        <taxon>Endopterygota</taxon>
        <taxon>Lepidoptera</taxon>
        <taxon>Glossata</taxon>
        <taxon>Ditrysia</taxon>
        <taxon>Papilionoidea</taxon>
        <taxon>Nymphalidae</taxon>
        <taxon>Satyrinae</taxon>
        <taxon>Satyrini</taxon>
        <taxon>Parargina</taxon>
        <taxon>Pararge</taxon>
    </lineage>
</organism>
<dbReference type="EMBL" id="CAKXAJ010018551">
    <property type="protein sequence ID" value="CAH2217787.1"/>
    <property type="molecule type" value="Genomic_DNA"/>
</dbReference>
<gene>
    <name evidence="1" type="primary">jg21316</name>
    <name evidence="1" type="ORF">PAEG_LOCUS5669</name>
</gene>